<dbReference type="GO" id="GO:0008270">
    <property type="term" value="F:zinc ion binding"/>
    <property type="evidence" value="ECO:0007669"/>
    <property type="project" value="UniProtKB-KW"/>
</dbReference>
<evidence type="ECO:0000256" key="5">
    <source>
        <dbReference type="ARBA" id="ARBA00022679"/>
    </source>
</evidence>
<dbReference type="Gene3D" id="3.30.40.10">
    <property type="entry name" value="Zinc/RING finger domain, C3HC4 (zinc finger)"/>
    <property type="match status" value="1"/>
</dbReference>
<comment type="catalytic activity">
    <reaction evidence="1">
        <text>S-ubiquitinyl-[E2 ubiquitin-conjugating enzyme]-L-cysteine + [acceptor protein]-L-lysine = [E2 ubiquitin-conjugating enzyme]-L-cysteine + N(6)-ubiquitinyl-[acceptor protein]-L-lysine.</text>
        <dbReference type="EC" id="2.3.2.27"/>
    </reaction>
</comment>
<evidence type="ECO:0000256" key="2">
    <source>
        <dbReference type="ARBA" id="ARBA00004167"/>
    </source>
</evidence>
<evidence type="ECO:0000256" key="16">
    <source>
        <dbReference type="SAM" id="SignalP"/>
    </source>
</evidence>
<feature type="chain" id="PRO_5044866598" description="RING-type E3 ubiquitin transferase" evidence="16">
    <location>
        <begin position="20"/>
        <end position="363"/>
    </location>
</feature>
<keyword evidence="7" id="KW-0479">Metal-binding</keyword>
<feature type="signal peptide" evidence="16">
    <location>
        <begin position="1"/>
        <end position="19"/>
    </location>
</feature>
<comment type="pathway">
    <text evidence="3">Protein modification; protein ubiquitination.</text>
</comment>
<sequence length="363" mass="40553">MGILEFLLFLFLIFPNVHSEYVCSSSFCGNIQINYPFKLQGQEPGNDCTYNNLTCSNGGIIILNLPYSGDFYVRYIDYYSNKITLYDPRNCLPGRILNNSMNLSSSPFSATYYENYTFYTCPKNAAPVGYDALPIGCLSNSTNATIATTQESPEEFEYFGCKIIGSSIIPVMFQGQFDFQGIDDDLSLYWNASDCKDCDPQPSQEPGESRWNNVWKSPIFFPSFLLLLLLLLSCCTRLIKMAVARNEGNASVDLNSNTAAALPQSTILTILPRPTLQPGQVITGLDDSKIKSYTELVVVGENQSISGQENSSCAICLEVYNPEEKVRRIAKCGHFFHNDCIVLWLKKKSNCPVCRTTLSDVKM</sequence>
<protein>
    <recommendedName>
        <fullName evidence="4">RING-type E3 ubiquitin transferase</fullName>
        <ecNumber evidence="4">2.3.2.27</ecNumber>
    </recommendedName>
</protein>
<name>A0ABD1RR29_9LAMI</name>
<evidence type="ECO:0000256" key="11">
    <source>
        <dbReference type="ARBA" id="ARBA00022833"/>
    </source>
</evidence>
<keyword evidence="9 15" id="KW-0863">Zinc-finger</keyword>
<evidence type="ECO:0000256" key="6">
    <source>
        <dbReference type="ARBA" id="ARBA00022692"/>
    </source>
</evidence>
<keyword evidence="5" id="KW-0808">Transferase</keyword>
<evidence type="ECO:0000256" key="15">
    <source>
        <dbReference type="PROSITE-ProRule" id="PRU00175"/>
    </source>
</evidence>
<dbReference type="Pfam" id="PF13947">
    <property type="entry name" value="GUB_WAK_bind"/>
    <property type="match status" value="1"/>
</dbReference>
<evidence type="ECO:0000256" key="9">
    <source>
        <dbReference type="ARBA" id="ARBA00022771"/>
    </source>
</evidence>
<feature type="domain" description="RING-type" evidence="17">
    <location>
        <begin position="313"/>
        <end position="355"/>
    </location>
</feature>
<evidence type="ECO:0000256" key="10">
    <source>
        <dbReference type="ARBA" id="ARBA00022786"/>
    </source>
</evidence>
<evidence type="ECO:0000256" key="13">
    <source>
        <dbReference type="ARBA" id="ARBA00023136"/>
    </source>
</evidence>
<evidence type="ECO:0000256" key="4">
    <source>
        <dbReference type="ARBA" id="ARBA00012483"/>
    </source>
</evidence>
<gene>
    <name evidence="18" type="ORF">Adt_25865</name>
</gene>
<keyword evidence="8 16" id="KW-0732">Signal</keyword>
<dbReference type="GO" id="GO:0061630">
    <property type="term" value="F:ubiquitin protein ligase activity"/>
    <property type="evidence" value="ECO:0007669"/>
    <property type="project" value="UniProtKB-EC"/>
</dbReference>
<organism evidence="18 19">
    <name type="scientific">Abeliophyllum distichum</name>
    <dbReference type="NCBI Taxonomy" id="126358"/>
    <lineage>
        <taxon>Eukaryota</taxon>
        <taxon>Viridiplantae</taxon>
        <taxon>Streptophyta</taxon>
        <taxon>Embryophyta</taxon>
        <taxon>Tracheophyta</taxon>
        <taxon>Spermatophyta</taxon>
        <taxon>Magnoliopsida</taxon>
        <taxon>eudicotyledons</taxon>
        <taxon>Gunneridae</taxon>
        <taxon>Pentapetalae</taxon>
        <taxon>asterids</taxon>
        <taxon>lamiids</taxon>
        <taxon>Lamiales</taxon>
        <taxon>Oleaceae</taxon>
        <taxon>Forsythieae</taxon>
        <taxon>Abeliophyllum</taxon>
    </lineage>
</organism>
<dbReference type="PROSITE" id="PS50089">
    <property type="entry name" value="ZF_RING_2"/>
    <property type="match status" value="1"/>
</dbReference>
<dbReference type="InterPro" id="IPR046948">
    <property type="entry name" value="ATL20-22-like"/>
</dbReference>
<evidence type="ECO:0000313" key="19">
    <source>
        <dbReference type="Proteomes" id="UP001604336"/>
    </source>
</evidence>
<dbReference type="GO" id="GO:0016020">
    <property type="term" value="C:membrane"/>
    <property type="evidence" value="ECO:0007669"/>
    <property type="project" value="UniProtKB-SubCell"/>
</dbReference>
<dbReference type="PANTHER" id="PTHR46279:SF2">
    <property type="entry name" value="RING-H2 FINGER PROTEIN ATL21A-RELATED"/>
    <property type="match status" value="1"/>
</dbReference>
<keyword evidence="6" id="KW-0812">Transmembrane</keyword>
<dbReference type="Pfam" id="PF13639">
    <property type="entry name" value="zf-RING_2"/>
    <property type="match status" value="1"/>
</dbReference>
<evidence type="ECO:0000256" key="12">
    <source>
        <dbReference type="ARBA" id="ARBA00022989"/>
    </source>
</evidence>
<dbReference type="InterPro" id="IPR013083">
    <property type="entry name" value="Znf_RING/FYVE/PHD"/>
</dbReference>
<reference evidence="19" key="1">
    <citation type="submission" date="2024-07" db="EMBL/GenBank/DDBJ databases">
        <title>Two chromosome-level genome assemblies of Korean endemic species Abeliophyllum distichum and Forsythia ovata (Oleaceae).</title>
        <authorList>
            <person name="Jang H."/>
        </authorList>
    </citation>
    <scope>NUCLEOTIDE SEQUENCE [LARGE SCALE GENOMIC DNA]</scope>
</reference>
<dbReference type="SMART" id="SM00184">
    <property type="entry name" value="RING"/>
    <property type="match status" value="1"/>
</dbReference>
<evidence type="ECO:0000259" key="17">
    <source>
        <dbReference type="PROSITE" id="PS50089"/>
    </source>
</evidence>
<evidence type="ECO:0000256" key="1">
    <source>
        <dbReference type="ARBA" id="ARBA00000900"/>
    </source>
</evidence>
<dbReference type="SUPFAM" id="SSF57850">
    <property type="entry name" value="RING/U-box"/>
    <property type="match status" value="1"/>
</dbReference>
<comment type="similarity">
    <text evidence="14">Belongs to the RING-type zinc finger family. ATL subfamily.</text>
</comment>
<keyword evidence="12" id="KW-1133">Transmembrane helix</keyword>
<dbReference type="PANTHER" id="PTHR46279">
    <property type="entry name" value="RING/U-BOX SUPERFAMILY PROTEIN"/>
    <property type="match status" value="1"/>
</dbReference>
<dbReference type="Proteomes" id="UP001604336">
    <property type="component" value="Unassembled WGS sequence"/>
</dbReference>
<evidence type="ECO:0000256" key="7">
    <source>
        <dbReference type="ARBA" id="ARBA00022723"/>
    </source>
</evidence>
<dbReference type="EC" id="2.3.2.27" evidence="4"/>
<evidence type="ECO:0000256" key="3">
    <source>
        <dbReference type="ARBA" id="ARBA00004906"/>
    </source>
</evidence>
<keyword evidence="11" id="KW-0862">Zinc</keyword>
<evidence type="ECO:0000256" key="14">
    <source>
        <dbReference type="ARBA" id="ARBA00024209"/>
    </source>
</evidence>
<accession>A0ABD1RR29</accession>
<keyword evidence="13" id="KW-0472">Membrane</keyword>
<keyword evidence="19" id="KW-1185">Reference proteome</keyword>
<dbReference type="InterPro" id="IPR025287">
    <property type="entry name" value="WAK_GUB"/>
</dbReference>
<dbReference type="CDD" id="cd16454">
    <property type="entry name" value="RING-H2_PA-TM-RING"/>
    <property type="match status" value="1"/>
</dbReference>
<evidence type="ECO:0000313" key="18">
    <source>
        <dbReference type="EMBL" id="KAL2490237.1"/>
    </source>
</evidence>
<proteinExistence type="inferred from homology"/>
<dbReference type="InterPro" id="IPR001841">
    <property type="entry name" value="Znf_RING"/>
</dbReference>
<keyword evidence="10" id="KW-0833">Ubl conjugation pathway</keyword>
<comment type="subcellular location">
    <subcellularLocation>
        <location evidence="2">Membrane</location>
        <topology evidence="2">Single-pass membrane protein</topology>
    </subcellularLocation>
</comment>
<dbReference type="AlphaFoldDB" id="A0ABD1RR29"/>
<evidence type="ECO:0000256" key="8">
    <source>
        <dbReference type="ARBA" id="ARBA00022729"/>
    </source>
</evidence>
<dbReference type="EMBL" id="JBFOLK010000008">
    <property type="protein sequence ID" value="KAL2490237.1"/>
    <property type="molecule type" value="Genomic_DNA"/>
</dbReference>
<comment type="caution">
    <text evidence="18">The sequence shown here is derived from an EMBL/GenBank/DDBJ whole genome shotgun (WGS) entry which is preliminary data.</text>
</comment>